<accession>A0A922NBD4</accession>
<dbReference type="EMBL" id="NRDI02000010">
    <property type="protein sequence ID" value="KAI1512826.1"/>
    <property type="molecule type" value="Genomic_DNA"/>
</dbReference>
<evidence type="ECO:0000313" key="3">
    <source>
        <dbReference type="Proteomes" id="UP000249757"/>
    </source>
</evidence>
<feature type="compositionally biased region" description="Basic and acidic residues" evidence="1">
    <location>
        <begin position="43"/>
        <end position="58"/>
    </location>
</feature>
<proteinExistence type="predicted"/>
<evidence type="ECO:0000313" key="2">
    <source>
        <dbReference type="EMBL" id="KAI1512826.1"/>
    </source>
</evidence>
<dbReference type="Proteomes" id="UP000249757">
    <property type="component" value="Unassembled WGS sequence"/>
</dbReference>
<feature type="region of interest" description="Disordered" evidence="1">
    <location>
        <begin position="145"/>
        <end position="191"/>
    </location>
</feature>
<evidence type="ECO:0000256" key="1">
    <source>
        <dbReference type="SAM" id="MobiDB-lite"/>
    </source>
</evidence>
<reference evidence="3" key="1">
    <citation type="journal article" date="2022" name="Microb. Genom.">
        <title>A global pangenome for the wheat fungal pathogen Pyrenophora tritici-repentis and prediction of effector protein structural homology.</title>
        <authorList>
            <person name="Moolhuijzen P.M."/>
            <person name="See P.T."/>
            <person name="Shi G."/>
            <person name="Powell H.R."/>
            <person name="Cockram J."/>
            <person name="Jorgensen L.N."/>
            <person name="Benslimane H."/>
            <person name="Strelkov S.E."/>
            <person name="Turner J."/>
            <person name="Liu Z."/>
            <person name="Moffat C.S."/>
        </authorList>
    </citation>
    <scope>NUCLEOTIDE SEQUENCE [LARGE SCALE GENOMIC DNA]</scope>
</reference>
<feature type="compositionally biased region" description="Polar residues" evidence="1">
    <location>
        <begin position="209"/>
        <end position="220"/>
    </location>
</feature>
<feature type="region of interest" description="Disordered" evidence="1">
    <location>
        <begin position="306"/>
        <end position="333"/>
    </location>
</feature>
<feature type="region of interest" description="Disordered" evidence="1">
    <location>
        <begin position="206"/>
        <end position="239"/>
    </location>
</feature>
<dbReference type="OrthoDB" id="3685818at2759"/>
<dbReference type="AlphaFoldDB" id="A0A922NBD4"/>
<gene>
    <name evidence="2" type="ORF">Ptr86124_007846</name>
</gene>
<organism evidence="2 3">
    <name type="scientific">Pyrenophora tritici-repentis</name>
    <dbReference type="NCBI Taxonomy" id="45151"/>
    <lineage>
        <taxon>Eukaryota</taxon>
        <taxon>Fungi</taxon>
        <taxon>Dikarya</taxon>
        <taxon>Ascomycota</taxon>
        <taxon>Pezizomycotina</taxon>
        <taxon>Dothideomycetes</taxon>
        <taxon>Pleosporomycetidae</taxon>
        <taxon>Pleosporales</taxon>
        <taxon>Pleosporineae</taxon>
        <taxon>Pleosporaceae</taxon>
        <taxon>Pyrenophora</taxon>
    </lineage>
</organism>
<feature type="compositionally biased region" description="Basic residues" evidence="1">
    <location>
        <begin position="74"/>
        <end position="88"/>
    </location>
</feature>
<feature type="compositionally biased region" description="Low complexity" evidence="1">
    <location>
        <begin position="319"/>
        <end position="333"/>
    </location>
</feature>
<name>A0A922NBD4_9PLEO</name>
<comment type="caution">
    <text evidence="2">The sequence shown here is derived from an EMBL/GenBank/DDBJ whole genome shotgun (WGS) entry which is preliminary data.</text>
</comment>
<dbReference type="OMA" id="FRATRMK"/>
<feature type="region of interest" description="Disordered" evidence="1">
    <location>
        <begin position="1"/>
        <end position="122"/>
    </location>
</feature>
<sequence>MDYQDDEPASGAAEGAKASIIDTRARRKQEKKEKKEMRRLKKEARETQNTKEAEKVKEAAPNPPADQTPATPVKKGRYGPRGPYKKREKGPDGTPVSSMKRKREGSVNAEKAAATNDKVSSDLCFLGPGFLQSLKESMANPGFTFSPKFDDTGIAEDSLKKNKTGRPPAIPEVATRSPEKTPGVIKTPIPLPSVAPKVLSAANKLPSESPYSLNESTSGPQPKKIKPTKPEPQILVPETPPSRMVSELMTTPRPAPIPFILQKKKVEGDPARAKYVISSQGSVMPLVSNQATGLTSSNLMAHKQQLQGKSKLPTRRRTVSIATSSGTSGTTPSIRDMFLRIGKPYDNPFFIEPKKPSQDIERHEESSLAVFTAAFATVRATINFTDEKEYLIEYDALVAASSGPLPCLHKLTGCNPKGEDMLRLSCEEMTSAVLKMTKTSEAEAKVTNDAIARCKMAESLLRNTIAARIPVPLGVIEGRWSLYCPGYSGMHVDKYWDGKRTLTVSETAGASKHGGVYTARLLLLPRSISFAMGDFAGPPHASFRHVGLKTVPEGYKVEIVFLGNGYAKVRLDPYLLLMGKETEKSKASSCSTGTFEFLAVHEKSVLWEKTIEGRKASTKHDG</sequence>
<protein>
    <submittedName>
        <fullName evidence="2">Atrophin-1 domain containing protein</fullName>
    </submittedName>
</protein>
<keyword evidence="3" id="KW-1185">Reference proteome</keyword>